<evidence type="ECO:0000313" key="8">
    <source>
        <dbReference type="EMBL" id="MDR6227449.1"/>
    </source>
</evidence>
<keyword evidence="9" id="KW-1185">Reference proteome</keyword>
<dbReference type="HAMAP" id="MF_01057">
    <property type="entry name" value="tRNA_methyltr_TrmB"/>
    <property type="match status" value="1"/>
</dbReference>
<feature type="binding site" evidence="7">
    <location>
        <position position="96"/>
    </location>
    <ligand>
        <name>S-adenosyl-L-methionine</name>
        <dbReference type="ChEBI" id="CHEBI:59789"/>
    </ligand>
</feature>
<dbReference type="PROSITE" id="PS51625">
    <property type="entry name" value="SAM_MT_TRMB"/>
    <property type="match status" value="1"/>
</dbReference>
<evidence type="ECO:0000256" key="5">
    <source>
        <dbReference type="ARBA" id="ARBA00022691"/>
    </source>
</evidence>
<gene>
    <name evidence="7" type="primary">trmB</name>
    <name evidence="8" type="ORF">JOE21_003464</name>
</gene>
<dbReference type="NCBIfam" id="TIGR00091">
    <property type="entry name" value="tRNA (guanosine(46)-N7)-methyltransferase TrmB"/>
    <property type="match status" value="1"/>
</dbReference>
<evidence type="ECO:0000313" key="9">
    <source>
        <dbReference type="Proteomes" id="UP001185012"/>
    </source>
</evidence>
<dbReference type="EC" id="2.1.1.33" evidence="7"/>
<feature type="binding site" evidence="7">
    <location>
        <begin position="192"/>
        <end position="195"/>
    </location>
    <ligand>
        <name>substrate</name>
    </ligand>
</feature>
<accession>A0ABU1IRN2</accession>
<dbReference type="Proteomes" id="UP001185012">
    <property type="component" value="Unassembled WGS sequence"/>
</dbReference>
<dbReference type="EMBL" id="JAVDQG010000009">
    <property type="protein sequence ID" value="MDR6227449.1"/>
    <property type="molecule type" value="Genomic_DNA"/>
</dbReference>
<feature type="binding site" evidence="7">
    <location>
        <position position="69"/>
    </location>
    <ligand>
        <name>S-adenosyl-L-methionine</name>
        <dbReference type="ChEBI" id="CHEBI:59789"/>
    </ligand>
</feature>
<evidence type="ECO:0000256" key="6">
    <source>
        <dbReference type="ARBA" id="ARBA00022694"/>
    </source>
</evidence>
<evidence type="ECO:0000256" key="4">
    <source>
        <dbReference type="ARBA" id="ARBA00022679"/>
    </source>
</evidence>
<dbReference type="InterPro" id="IPR003358">
    <property type="entry name" value="tRNA_(Gua-N-7)_MeTrfase_Trmb"/>
</dbReference>
<comment type="similarity">
    <text evidence="7">Belongs to the class I-like SAM-binding methyltransferase superfamily. TrmB family.</text>
</comment>
<comment type="function">
    <text evidence="2 7">Catalyzes the formation of N(7)-methylguanine at position 46 (m7G46) in tRNA.</text>
</comment>
<dbReference type="PANTHER" id="PTHR23417:SF14">
    <property type="entry name" value="PENTACOTRIPEPTIDE-REPEAT REGION OF PRORP DOMAIN-CONTAINING PROTEIN"/>
    <property type="match status" value="1"/>
</dbReference>
<protein>
    <recommendedName>
        <fullName evidence="7">tRNA (guanine-N(7)-)-methyltransferase</fullName>
        <ecNumber evidence="7">2.1.1.33</ecNumber>
    </recommendedName>
    <alternativeName>
        <fullName evidence="7">tRNA (guanine(46)-N(7))-methyltransferase</fullName>
    </alternativeName>
    <alternativeName>
        <fullName evidence="7">tRNA(m7G46)-methyltransferase</fullName>
    </alternativeName>
</protein>
<evidence type="ECO:0000256" key="3">
    <source>
        <dbReference type="ARBA" id="ARBA00022603"/>
    </source>
</evidence>
<feature type="binding site" evidence="7">
    <location>
        <position position="154"/>
    </location>
    <ligand>
        <name>substrate</name>
    </ligand>
</feature>
<dbReference type="InterPro" id="IPR055361">
    <property type="entry name" value="tRNA_methyltr_TrmB_bact"/>
</dbReference>
<feature type="binding site" evidence="7">
    <location>
        <position position="122"/>
    </location>
    <ligand>
        <name>substrate</name>
    </ligand>
</feature>
<dbReference type="Gene3D" id="3.40.50.150">
    <property type="entry name" value="Vaccinia Virus protein VP39"/>
    <property type="match status" value="1"/>
</dbReference>
<keyword evidence="5 7" id="KW-0949">S-adenosyl-L-methionine</keyword>
<comment type="pathway">
    <text evidence="7">tRNA modification; N(7)-methylguanine-tRNA biosynthesis.</text>
</comment>
<proteinExistence type="inferred from homology"/>
<dbReference type="CDD" id="cd02440">
    <property type="entry name" value="AdoMet_MTases"/>
    <property type="match status" value="1"/>
</dbReference>
<dbReference type="SUPFAM" id="SSF53335">
    <property type="entry name" value="S-adenosyl-L-methionine-dependent methyltransferases"/>
    <property type="match status" value="1"/>
</dbReference>
<dbReference type="GO" id="GO:0008176">
    <property type="term" value="F:tRNA (guanine(46)-N7)-methyltransferase activity"/>
    <property type="evidence" value="ECO:0007669"/>
    <property type="project" value="UniProtKB-EC"/>
</dbReference>
<dbReference type="Pfam" id="PF02390">
    <property type="entry name" value="Methyltransf_4"/>
    <property type="match status" value="1"/>
</dbReference>
<keyword evidence="6 7" id="KW-0819">tRNA processing</keyword>
<evidence type="ECO:0000256" key="1">
    <source>
        <dbReference type="ARBA" id="ARBA00000142"/>
    </source>
</evidence>
<comment type="catalytic activity">
    <reaction evidence="1 7">
        <text>guanosine(46) in tRNA + S-adenosyl-L-methionine = N(7)-methylguanosine(46) in tRNA + S-adenosyl-L-homocysteine</text>
        <dbReference type="Rhea" id="RHEA:42708"/>
        <dbReference type="Rhea" id="RHEA-COMP:10188"/>
        <dbReference type="Rhea" id="RHEA-COMP:10189"/>
        <dbReference type="ChEBI" id="CHEBI:57856"/>
        <dbReference type="ChEBI" id="CHEBI:59789"/>
        <dbReference type="ChEBI" id="CHEBI:74269"/>
        <dbReference type="ChEBI" id="CHEBI:74480"/>
        <dbReference type="EC" id="2.1.1.33"/>
    </reaction>
</comment>
<name>A0ABU1IRN2_9BACL</name>
<comment type="caution">
    <text evidence="8">The sequence shown here is derived from an EMBL/GenBank/DDBJ whole genome shotgun (WGS) entry which is preliminary data.</text>
</comment>
<comment type="caution">
    <text evidence="7">Lacks conserved residue(s) required for the propagation of feature annotation.</text>
</comment>
<evidence type="ECO:0000256" key="7">
    <source>
        <dbReference type="HAMAP-Rule" id="MF_01057"/>
    </source>
</evidence>
<keyword evidence="3 7" id="KW-0489">Methyltransferase</keyword>
<sequence>MRLRRKPYAKQMVREHARVVNDPQKYKGKWRSVVFRNEHPLYLELGTGKGRFLSRVCQEQPDINWIGVERIEEILLQALNKSEELLVDNLRFLWMDVKQLPDCFAAGEVDRIYLHFSDPWPKKRHTKRRLTHRSFLHQYKSVLKPGGELLLKTDNQALFQFSLDELEEAGYKLVESTHDLYASPFAAGNIPTEYEEKFTSKNMPIHYLLAQPKSS</sequence>
<dbReference type="RefSeq" id="WP_309868486.1">
    <property type="nucleotide sequence ID" value="NZ_JAVDQG010000009.1"/>
</dbReference>
<feature type="binding site" evidence="7">
    <location>
        <position position="118"/>
    </location>
    <ligand>
        <name>S-adenosyl-L-methionine</name>
        <dbReference type="ChEBI" id="CHEBI:59789"/>
    </ligand>
</feature>
<keyword evidence="4 7" id="KW-0808">Transferase</keyword>
<dbReference type="NCBIfam" id="NF001080">
    <property type="entry name" value="PRK00121.2-2"/>
    <property type="match status" value="1"/>
</dbReference>
<evidence type="ECO:0000256" key="2">
    <source>
        <dbReference type="ARBA" id="ARBA00003015"/>
    </source>
</evidence>
<organism evidence="8 9">
    <name type="scientific">Desmospora profundinema</name>
    <dbReference type="NCBI Taxonomy" id="1571184"/>
    <lineage>
        <taxon>Bacteria</taxon>
        <taxon>Bacillati</taxon>
        <taxon>Bacillota</taxon>
        <taxon>Bacilli</taxon>
        <taxon>Bacillales</taxon>
        <taxon>Thermoactinomycetaceae</taxon>
        <taxon>Desmospora</taxon>
    </lineage>
</organism>
<dbReference type="InterPro" id="IPR029063">
    <property type="entry name" value="SAM-dependent_MTases_sf"/>
</dbReference>
<reference evidence="8 9" key="1">
    <citation type="submission" date="2023-07" db="EMBL/GenBank/DDBJ databases">
        <title>Genomic Encyclopedia of Type Strains, Phase IV (KMG-IV): sequencing the most valuable type-strain genomes for metagenomic binning, comparative biology and taxonomic classification.</title>
        <authorList>
            <person name="Goeker M."/>
        </authorList>
    </citation>
    <scope>NUCLEOTIDE SEQUENCE [LARGE SCALE GENOMIC DNA]</scope>
    <source>
        <strain evidence="8 9">DSM 45903</strain>
    </source>
</reference>
<dbReference type="PANTHER" id="PTHR23417">
    <property type="entry name" value="3-DEOXY-D-MANNO-OCTULOSONIC-ACID TRANSFERASE/TRNA GUANINE-N 7 - -METHYLTRANSFERASE"/>
    <property type="match status" value="1"/>
</dbReference>
<feature type="binding site" evidence="7">
    <location>
        <position position="44"/>
    </location>
    <ligand>
        <name>S-adenosyl-L-methionine</name>
        <dbReference type="ChEBI" id="CHEBI:59789"/>
    </ligand>
</feature>